<evidence type="ECO:0000313" key="2">
    <source>
        <dbReference type="EMBL" id="GBE81745.1"/>
    </source>
</evidence>
<dbReference type="RefSeq" id="XP_027612658.1">
    <property type="nucleotide sequence ID" value="XM_027756857.1"/>
</dbReference>
<comment type="caution">
    <text evidence="2">The sequence shown here is derived from an EMBL/GenBank/DDBJ whole genome shotgun (WGS) entry which is preliminary data.</text>
</comment>
<dbReference type="InParanoid" id="A0A401GI12"/>
<accession>A0A401GI12</accession>
<organism evidence="2 3">
    <name type="scientific">Sparassis crispa</name>
    <dbReference type="NCBI Taxonomy" id="139825"/>
    <lineage>
        <taxon>Eukaryota</taxon>
        <taxon>Fungi</taxon>
        <taxon>Dikarya</taxon>
        <taxon>Basidiomycota</taxon>
        <taxon>Agaricomycotina</taxon>
        <taxon>Agaricomycetes</taxon>
        <taxon>Polyporales</taxon>
        <taxon>Sparassidaceae</taxon>
        <taxon>Sparassis</taxon>
    </lineage>
</organism>
<dbReference type="EMBL" id="BFAD01000004">
    <property type="protein sequence ID" value="GBE81745.1"/>
    <property type="molecule type" value="Genomic_DNA"/>
</dbReference>
<protein>
    <submittedName>
        <fullName evidence="2">Uncharacterized protein</fullName>
    </submittedName>
</protein>
<proteinExistence type="predicted"/>
<dbReference type="AlphaFoldDB" id="A0A401GI12"/>
<feature type="compositionally biased region" description="Polar residues" evidence="1">
    <location>
        <begin position="103"/>
        <end position="117"/>
    </location>
</feature>
<keyword evidence="3" id="KW-1185">Reference proteome</keyword>
<dbReference type="GeneID" id="38778662"/>
<reference evidence="2 3" key="1">
    <citation type="journal article" date="2018" name="Sci. Rep.">
        <title>Genome sequence of the cauliflower mushroom Sparassis crispa (Hanabiratake) and its association with beneficial usage.</title>
        <authorList>
            <person name="Kiyama R."/>
            <person name="Furutani Y."/>
            <person name="Kawaguchi K."/>
            <person name="Nakanishi T."/>
        </authorList>
    </citation>
    <scope>NUCLEOTIDE SEQUENCE [LARGE SCALE GENOMIC DNA]</scope>
</reference>
<evidence type="ECO:0000313" key="3">
    <source>
        <dbReference type="Proteomes" id="UP000287166"/>
    </source>
</evidence>
<feature type="region of interest" description="Disordered" evidence="1">
    <location>
        <begin position="87"/>
        <end position="136"/>
    </location>
</feature>
<name>A0A401GI12_9APHY</name>
<evidence type="ECO:0000256" key="1">
    <source>
        <dbReference type="SAM" id="MobiDB-lite"/>
    </source>
</evidence>
<dbReference type="Proteomes" id="UP000287166">
    <property type="component" value="Unassembled WGS sequence"/>
</dbReference>
<gene>
    <name evidence="2" type="ORF">SCP_0401170</name>
</gene>
<sequence>MANNNKPAPFPHSFAQNLSIYNVARWYAARRFHPMRIGFLEEFHRRHHNYILEWVLEDMTPFKGHFPADLRDRRARPVPPTHELLSLINEDVTMQSPDPKPLTSGTGNAPAGSSQLGPNPGATPEAGDPDHDMGGR</sequence>